<dbReference type="InterPro" id="IPR041650">
    <property type="entry name" value="HEPN_Swt1"/>
</dbReference>
<proteinExistence type="predicted"/>
<dbReference type="EMBL" id="NOZP01000074">
    <property type="protein sequence ID" value="OYD16027.1"/>
    <property type="molecule type" value="Genomic_DNA"/>
</dbReference>
<name>A0A235BW76_UNCW3</name>
<reference evidence="2 3" key="1">
    <citation type="submission" date="2017-07" db="EMBL/GenBank/DDBJ databases">
        <title>Recovery of genomes from metagenomes via a dereplication, aggregation, and scoring strategy.</title>
        <authorList>
            <person name="Sieber C.M."/>
            <person name="Probst A.J."/>
            <person name="Sharrar A."/>
            <person name="Thomas B.C."/>
            <person name="Hess M."/>
            <person name="Tringe S.G."/>
            <person name="Banfield J.F."/>
        </authorList>
    </citation>
    <scope>NUCLEOTIDE SEQUENCE [LARGE SCALE GENOMIC DNA]</scope>
    <source>
        <strain evidence="2">JGI_Cruoil_03_51_56</strain>
    </source>
</reference>
<accession>A0A235BW76</accession>
<gene>
    <name evidence="2" type="ORF">CH330_03840</name>
</gene>
<evidence type="ECO:0000313" key="3">
    <source>
        <dbReference type="Proteomes" id="UP000215559"/>
    </source>
</evidence>
<dbReference type="AlphaFoldDB" id="A0A235BW76"/>
<evidence type="ECO:0000313" key="2">
    <source>
        <dbReference type="EMBL" id="OYD16027.1"/>
    </source>
</evidence>
<dbReference type="Pfam" id="PF18731">
    <property type="entry name" value="HEPN_Swt1"/>
    <property type="match status" value="1"/>
</dbReference>
<feature type="domain" description="Swt1-like HEPN" evidence="1">
    <location>
        <begin position="8"/>
        <end position="140"/>
    </location>
</feature>
<protein>
    <recommendedName>
        <fullName evidence="1">Swt1-like HEPN domain-containing protein</fullName>
    </recommendedName>
</protein>
<sequence>MARLYPLLYVLENSVREFIDRLMTSLYGDDWWNGRPMTSSKMKKLRRDVSDRMKKENKNSWHQKRGARPIDYLDFIDLRKLLRRIESDVVPKYFPCFEWLSQLMEEVYQSRCVICHMNPLSRDNAQALKLKFRQWQRQIGTRVGTLPQRVP</sequence>
<comment type="caution">
    <text evidence="2">The sequence shown here is derived from an EMBL/GenBank/DDBJ whole genome shotgun (WGS) entry which is preliminary data.</text>
</comment>
<evidence type="ECO:0000259" key="1">
    <source>
        <dbReference type="Pfam" id="PF18731"/>
    </source>
</evidence>
<organism evidence="2 3">
    <name type="scientific">candidate division WOR-3 bacterium JGI_Cruoil_03_51_56</name>
    <dbReference type="NCBI Taxonomy" id="1973747"/>
    <lineage>
        <taxon>Bacteria</taxon>
        <taxon>Bacteria division WOR-3</taxon>
    </lineage>
</organism>
<dbReference type="Proteomes" id="UP000215559">
    <property type="component" value="Unassembled WGS sequence"/>
</dbReference>